<dbReference type="InterPro" id="IPR000944">
    <property type="entry name" value="Tscrpt_reg_Rrf2"/>
</dbReference>
<dbReference type="InterPro" id="IPR030489">
    <property type="entry name" value="TR_Rrf2-type_CS"/>
</dbReference>
<name>A0A8J7MQ53_9RHOB</name>
<dbReference type="GO" id="GO:0003700">
    <property type="term" value="F:DNA-binding transcription factor activity"/>
    <property type="evidence" value="ECO:0007669"/>
    <property type="project" value="TreeGrafter"/>
</dbReference>
<evidence type="ECO:0000256" key="1">
    <source>
        <dbReference type="ARBA" id="ARBA00023125"/>
    </source>
</evidence>
<dbReference type="PROSITE" id="PS01332">
    <property type="entry name" value="HTH_RRF2_1"/>
    <property type="match status" value="1"/>
</dbReference>
<evidence type="ECO:0000313" key="3">
    <source>
        <dbReference type="Proteomes" id="UP000619033"/>
    </source>
</evidence>
<dbReference type="PANTHER" id="PTHR33221">
    <property type="entry name" value="WINGED HELIX-TURN-HELIX TRANSCRIPTIONAL REGULATOR, RRF2 FAMILY"/>
    <property type="match status" value="1"/>
</dbReference>
<dbReference type="PROSITE" id="PS51197">
    <property type="entry name" value="HTH_RRF2_2"/>
    <property type="match status" value="1"/>
</dbReference>
<proteinExistence type="predicted"/>
<dbReference type="GO" id="GO:0005829">
    <property type="term" value="C:cytosol"/>
    <property type="evidence" value="ECO:0007669"/>
    <property type="project" value="TreeGrafter"/>
</dbReference>
<gene>
    <name evidence="2" type="ORF">JI744_00975</name>
</gene>
<dbReference type="Pfam" id="PF02082">
    <property type="entry name" value="Rrf2"/>
    <property type="match status" value="1"/>
</dbReference>
<evidence type="ECO:0000313" key="2">
    <source>
        <dbReference type="EMBL" id="MBL4926665.1"/>
    </source>
</evidence>
<dbReference type="SUPFAM" id="SSF46785">
    <property type="entry name" value="Winged helix' DNA-binding domain"/>
    <property type="match status" value="1"/>
</dbReference>
<dbReference type="InterPro" id="IPR036390">
    <property type="entry name" value="WH_DNA-bd_sf"/>
</dbReference>
<dbReference type="NCBIfam" id="TIGR00738">
    <property type="entry name" value="rrf2_super"/>
    <property type="match status" value="1"/>
</dbReference>
<keyword evidence="3" id="KW-1185">Reference proteome</keyword>
<dbReference type="EMBL" id="JAESVP010000001">
    <property type="protein sequence ID" value="MBL4926665.1"/>
    <property type="molecule type" value="Genomic_DNA"/>
</dbReference>
<dbReference type="AlphaFoldDB" id="A0A8J7MQ53"/>
<dbReference type="Gene3D" id="1.10.10.10">
    <property type="entry name" value="Winged helix-like DNA-binding domain superfamily/Winged helix DNA-binding domain"/>
    <property type="match status" value="1"/>
</dbReference>
<keyword evidence="1" id="KW-0238">DNA-binding</keyword>
<dbReference type="InterPro" id="IPR036388">
    <property type="entry name" value="WH-like_DNA-bd_sf"/>
</dbReference>
<organism evidence="2 3">
    <name type="scientific">Fuscibacter oryzae</name>
    <dbReference type="NCBI Taxonomy" id="2803939"/>
    <lineage>
        <taxon>Bacteria</taxon>
        <taxon>Pseudomonadati</taxon>
        <taxon>Pseudomonadota</taxon>
        <taxon>Alphaproteobacteria</taxon>
        <taxon>Rhodobacterales</taxon>
        <taxon>Paracoccaceae</taxon>
        <taxon>Fuscibacter</taxon>
    </lineage>
</organism>
<dbReference type="RefSeq" id="WP_202657429.1">
    <property type="nucleotide sequence ID" value="NZ_JAESVP010000001.1"/>
</dbReference>
<dbReference type="GO" id="GO:0003677">
    <property type="term" value="F:DNA binding"/>
    <property type="evidence" value="ECO:0007669"/>
    <property type="project" value="UniProtKB-KW"/>
</dbReference>
<dbReference type="Proteomes" id="UP000619033">
    <property type="component" value="Unassembled WGS sequence"/>
</dbReference>
<sequence length="154" mass="16380">MLTMKSKYGLKALSDLAMSDPETVLQSADMAERHGISKKFLDTILAELRVAGIVSTRKGRTGGYRLARPADVVSVGEVLRVLDGPLAPIACASRTAYVPCSDCRDVRACSVRLTMLEVRDAVASVLDRKTLLEMANTGLARGDAGRGDASLRAG</sequence>
<accession>A0A8J7MQ53</accession>
<reference evidence="2" key="1">
    <citation type="submission" date="2021-01" db="EMBL/GenBank/DDBJ databases">
        <title>Genome seq and assembly of Tabrizicola sp. KVB23.</title>
        <authorList>
            <person name="Chhetri G."/>
        </authorList>
    </citation>
    <scope>NUCLEOTIDE SEQUENCE</scope>
    <source>
        <strain evidence="2">KVB23</strain>
    </source>
</reference>
<dbReference type="PANTHER" id="PTHR33221:SF5">
    <property type="entry name" value="HTH-TYPE TRANSCRIPTIONAL REGULATOR ISCR"/>
    <property type="match status" value="1"/>
</dbReference>
<comment type="caution">
    <text evidence="2">The sequence shown here is derived from an EMBL/GenBank/DDBJ whole genome shotgun (WGS) entry which is preliminary data.</text>
</comment>
<protein>
    <submittedName>
        <fullName evidence="2">Rrf2 family transcriptional regulator</fullName>
    </submittedName>
</protein>